<dbReference type="InterPro" id="IPR025363">
    <property type="entry name" value="DUF4267"/>
</dbReference>
<name>A0A1S9P6L0_9SPHI</name>
<feature type="transmembrane region" description="Helical" evidence="1">
    <location>
        <begin position="103"/>
        <end position="123"/>
    </location>
</feature>
<organism evidence="2 3">
    <name type="scientific">Mucilaginibacter pedocola</name>
    <dbReference type="NCBI Taxonomy" id="1792845"/>
    <lineage>
        <taxon>Bacteria</taxon>
        <taxon>Pseudomonadati</taxon>
        <taxon>Bacteroidota</taxon>
        <taxon>Sphingobacteriia</taxon>
        <taxon>Sphingobacteriales</taxon>
        <taxon>Sphingobacteriaceae</taxon>
        <taxon>Mucilaginibacter</taxon>
    </lineage>
</organism>
<gene>
    <name evidence="2" type="ORF">BC343_19305</name>
</gene>
<proteinExistence type="predicted"/>
<dbReference type="RefSeq" id="WP_078351543.1">
    <property type="nucleotide sequence ID" value="NZ_MBTF01000039.1"/>
</dbReference>
<protein>
    <recommendedName>
        <fullName evidence="4">DUF4267 domain-containing protein</fullName>
    </recommendedName>
</protein>
<evidence type="ECO:0000256" key="1">
    <source>
        <dbReference type="SAM" id="Phobius"/>
    </source>
</evidence>
<dbReference type="STRING" id="1792845.BC343_19305"/>
<reference evidence="2" key="1">
    <citation type="submission" date="2016-07" db="EMBL/GenBank/DDBJ databases">
        <title>Genomic analysis of zinc-resistant bacterium Mucilaginibacter pedocola TBZ30.</title>
        <authorList>
            <person name="Huang J."/>
            <person name="Tang J."/>
        </authorList>
    </citation>
    <scope>NUCLEOTIDE SEQUENCE [LARGE SCALE GENOMIC DNA]</scope>
    <source>
        <strain evidence="2">TBZ30</strain>
    </source>
</reference>
<accession>A0A1S9P6L0</accession>
<sequence>MTTKISYAMACLLGAAMIFLGARFFFAPDAATAGFGIHYNAGGDHSFHYIKGIRDIFSGILLCGFVLLKQRQAVGVTLLAGTIIPVNDMLVVLSKPYNSVMQAMPHIIAILICAVFGLLLSIAKPGKATL</sequence>
<dbReference type="AlphaFoldDB" id="A0A1S9P6L0"/>
<keyword evidence="1" id="KW-0812">Transmembrane</keyword>
<keyword evidence="1" id="KW-0472">Membrane</keyword>
<evidence type="ECO:0000313" key="2">
    <source>
        <dbReference type="EMBL" id="OOQ56581.1"/>
    </source>
</evidence>
<dbReference type="OrthoDB" id="2968810at2"/>
<feature type="transmembrane region" description="Helical" evidence="1">
    <location>
        <begin position="49"/>
        <end position="68"/>
    </location>
</feature>
<feature type="transmembrane region" description="Helical" evidence="1">
    <location>
        <begin position="75"/>
        <end position="97"/>
    </location>
</feature>
<dbReference type="EMBL" id="MBTF01000039">
    <property type="protein sequence ID" value="OOQ56581.1"/>
    <property type="molecule type" value="Genomic_DNA"/>
</dbReference>
<dbReference type="Pfam" id="PF14087">
    <property type="entry name" value="DUF4267"/>
    <property type="match status" value="1"/>
</dbReference>
<keyword evidence="1" id="KW-1133">Transmembrane helix</keyword>
<comment type="caution">
    <text evidence="2">The sequence shown here is derived from an EMBL/GenBank/DDBJ whole genome shotgun (WGS) entry which is preliminary data.</text>
</comment>
<keyword evidence="3" id="KW-1185">Reference proteome</keyword>
<evidence type="ECO:0008006" key="4">
    <source>
        <dbReference type="Google" id="ProtNLM"/>
    </source>
</evidence>
<evidence type="ECO:0000313" key="3">
    <source>
        <dbReference type="Proteomes" id="UP000189739"/>
    </source>
</evidence>
<dbReference type="Proteomes" id="UP000189739">
    <property type="component" value="Unassembled WGS sequence"/>
</dbReference>